<dbReference type="SUPFAM" id="SSF48371">
    <property type="entry name" value="ARM repeat"/>
    <property type="match status" value="1"/>
</dbReference>
<dbReference type="SMART" id="SM00504">
    <property type="entry name" value="Ubox"/>
    <property type="match status" value="1"/>
</dbReference>
<dbReference type="CDD" id="cd21037">
    <property type="entry name" value="MLKL_NTD"/>
    <property type="match status" value="1"/>
</dbReference>
<dbReference type="FunCoup" id="D8RVS0">
    <property type="interactions" value="1622"/>
</dbReference>
<dbReference type="Gene3D" id="1.25.10.10">
    <property type="entry name" value="Leucine-rich Repeat Variant"/>
    <property type="match status" value="1"/>
</dbReference>
<sequence length="684" mass="74698">MMQRKPSPFSKRRRLVMALMPPPPSPSALSLVKELYNLAQEVGFYERPRMIQQRNQSNIVRRIKLLGPLFEEIKDCHPTLPPSAVLAFRELHLTIQRAKLLLDECREGSRLWLLMQTRRVSEQFYELTQEIASELSGLPLDLLEISVEVKEQVELLRLQSKRSTPIYEASDEKMRAEVLGMLSEVESKETPDEVRVRSFFESLQIDTCSELQRELYLLEEEMESLSTGGDMAALISIKNLISFGRYCKCVLFGVCIEETLEVEATTVEASNDAAVQATGSDVPDEFKCPISLELMQDPVIISSGQTYDRVSIQRWIDSGHSTCPKSGQKLAHVNVIPNHALRSLIRQWCEDHKVPYNSHASGNKPTLSVDNLVSTRAALEATKLTAAFLVGKLASGPPEVQKQVAYELRLLAKCGTDNRVCIAEAGAIPFLVPLLSSRDAKTQENAITAILNLSICDANKKLIVSAGAVDPILAVLKSGSTVESRENAAATLFSLSVVDEYKVLIGSKSETFTSLIALLREGSSARGKRDAATALFNLAVYHGNKGRIIAAGAVPLLVELLTEDADITDDALAVLALLASSSEGLLALSGTGAIPLLVGLLRMGSSKGKENSTAVLLALCRSGSDTIVNQLLKISATVPALYNLITVGTPRAKRKASSLLRILHRSERSFSTALSGVTTVQLRH</sequence>
<dbReference type="AlphaFoldDB" id="D8RVS0"/>
<organism evidence="13">
    <name type="scientific">Selaginella moellendorffii</name>
    <name type="common">Spikemoss</name>
    <dbReference type="NCBI Taxonomy" id="88036"/>
    <lineage>
        <taxon>Eukaryota</taxon>
        <taxon>Viridiplantae</taxon>
        <taxon>Streptophyta</taxon>
        <taxon>Embryophyta</taxon>
        <taxon>Tracheophyta</taxon>
        <taxon>Lycopodiopsida</taxon>
        <taxon>Selaginellales</taxon>
        <taxon>Selaginellaceae</taxon>
        <taxon>Selaginella</taxon>
    </lineage>
</organism>
<evidence type="ECO:0000256" key="10">
    <source>
        <dbReference type="PROSITE-ProRule" id="PRU00259"/>
    </source>
</evidence>
<evidence type="ECO:0000256" key="9">
    <source>
        <dbReference type="ARBA" id="ARBA00076227"/>
    </source>
</evidence>
<dbReference type="SUPFAM" id="SSF57850">
    <property type="entry name" value="RING/U-box"/>
    <property type="match status" value="1"/>
</dbReference>
<protein>
    <recommendedName>
        <fullName evidence="7">U-box domain-containing protein 12</fullName>
        <ecNumber evidence="3">2.3.2.27</ecNumber>
    </recommendedName>
    <alternativeName>
        <fullName evidence="8">Plant U-box protein 12</fullName>
    </alternativeName>
    <alternativeName>
        <fullName evidence="9">RING-type E3 ubiquitin transferase PUB12</fullName>
    </alternativeName>
</protein>
<dbReference type="GO" id="GO:0005737">
    <property type="term" value="C:cytoplasm"/>
    <property type="evidence" value="ECO:0000318"/>
    <property type="project" value="GO_Central"/>
</dbReference>
<dbReference type="OrthoDB" id="10064100at2759"/>
<dbReference type="Pfam" id="PF25598">
    <property type="entry name" value="ARM_PUB"/>
    <property type="match status" value="1"/>
</dbReference>
<keyword evidence="13" id="KW-1185">Reference proteome</keyword>
<dbReference type="Pfam" id="PF04564">
    <property type="entry name" value="U-box"/>
    <property type="match status" value="1"/>
</dbReference>
<proteinExistence type="predicted"/>
<dbReference type="CDD" id="cd16664">
    <property type="entry name" value="RING-Ubox_PUB"/>
    <property type="match status" value="1"/>
</dbReference>
<dbReference type="GO" id="GO:0005634">
    <property type="term" value="C:nucleus"/>
    <property type="evidence" value="ECO:0000318"/>
    <property type="project" value="GO_Central"/>
</dbReference>
<dbReference type="OMA" id="QRRNAIC"/>
<dbReference type="KEGG" id="smo:SELMODRAFT_415326"/>
<evidence type="ECO:0000256" key="1">
    <source>
        <dbReference type="ARBA" id="ARBA00000900"/>
    </source>
</evidence>
<comment type="catalytic activity">
    <reaction evidence="1">
        <text>S-ubiquitinyl-[E2 ubiquitin-conjugating enzyme]-L-cysteine + [acceptor protein]-L-lysine = [E2 ubiquitin-conjugating enzyme]-L-cysteine + N(6)-ubiquitinyl-[acceptor protein]-L-lysine.</text>
        <dbReference type="EC" id="2.3.2.27"/>
    </reaction>
</comment>
<dbReference type="HOGENOM" id="CLU_006348_5_1_1"/>
<dbReference type="InterPro" id="IPR036537">
    <property type="entry name" value="Adaptor_Cbl_N_dom_sf"/>
</dbReference>
<dbReference type="GO" id="GO:0007166">
    <property type="term" value="P:cell surface receptor signaling pathway"/>
    <property type="evidence" value="ECO:0007669"/>
    <property type="project" value="InterPro"/>
</dbReference>
<evidence type="ECO:0000256" key="4">
    <source>
        <dbReference type="ARBA" id="ARBA00022679"/>
    </source>
</evidence>
<dbReference type="Gramene" id="EFJ24005">
    <property type="protein sequence ID" value="EFJ24005"/>
    <property type="gene ID" value="SELMODRAFT_415326"/>
</dbReference>
<dbReference type="PANTHER" id="PTHR23315">
    <property type="entry name" value="U BOX DOMAIN-CONTAINING"/>
    <property type="match status" value="1"/>
</dbReference>
<dbReference type="SMART" id="SM00185">
    <property type="entry name" value="ARM"/>
    <property type="match status" value="4"/>
</dbReference>
<dbReference type="PANTHER" id="PTHR23315:SF224">
    <property type="entry name" value="U-BOX DOMAIN-CONTAINING PROTEIN 1"/>
    <property type="match status" value="1"/>
</dbReference>
<evidence type="ECO:0000256" key="7">
    <source>
        <dbReference type="ARBA" id="ARBA00074389"/>
    </source>
</evidence>
<evidence type="ECO:0000256" key="5">
    <source>
        <dbReference type="ARBA" id="ARBA00022737"/>
    </source>
</evidence>
<dbReference type="InterPro" id="IPR058678">
    <property type="entry name" value="ARM_PUB"/>
</dbReference>
<dbReference type="InterPro" id="IPR013083">
    <property type="entry name" value="Znf_RING/FYVE/PHD"/>
</dbReference>
<accession>D8RVS0</accession>
<dbReference type="InterPro" id="IPR016024">
    <property type="entry name" value="ARM-type_fold"/>
</dbReference>
<dbReference type="GO" id="GO:0061630">
    <property type="term" value="F:ubiquitin protein ligase activity"/>
    <property type="evidence" value="ECO:0007669"/>
    <property type="project" value="UniProtKB-EC"/>
</dbReference>
<feature type="repeat" description="ARM" evidence="10">
    <location>
        <begin position="552"/>
        <end position="593"/>
    </location>
</feature>
<evidence type="ECO:0000256" key="6">
    <source>
        <dbReference type="ARBA" id="ARBA00022786"/>
    </source>
</evidence>
<dbReference type="Gene3D" id="3.30.40.10">
    <property type="entry name" value="Zinc/RING finger domain, C3HC4 (zinc finger)"/>
    <property type="match status" value="1"/>
</dbReference>
<evidence type="ECO:0000313" key="13">
    <source>
        <dbReference type="Proteomes" id="UP000001514"/>
    </source>
</evidence>
<evidence type="ECO:0000256" key="2">
    <source>
        <dbReference type="ARBA" id="ARBA00004906"/>
    </source>
</evidence>
<dbReference type="FunFam" id="3.30.40.10:FF:000114">
    <property type="entry name" value="RING-type E3 ubiquitin transferase"/>
    <property type="match status" value="1"/>
</dbReference>
<dbReference type="EMBL" id="GL377591">
    <property type="protein sequence ID" value="EFJ24005.1"/>
    <property type="molecule type" value="Genomic_DNA"/>
</dbReference>
<dbReference type="GO" id="GO:0016567">
    <property type="term" value="P:protein ubiquitination"/>
    <property type="evidence" value="ECO:0007669"/>
    <property type="project" value="UniProtKB-UniPathway"/>
</dbReference>
<evidence type="ECO:0000259" key="11">
    <source>
        <dbReference type="PROSITE" id="PS51698"/>
    </source>
</evidence>
<feature type="domain" description="U-box" evidence="11">
    <location>
        <begin position="281"/>
        <end position="355"/>
    </location>
</feature>
<dbReference type="FunFam" id="1.25.10.10:FF:000082">
    <property type="entry name" value="RING-type E3 ubiquitin transferase"/>
    <property type="match status" value="1"/>
</dbReference>
<dbReference type="eggNOG" id="KOG0167">
    <property type="taxonomic scope" value="Eukaryota"/>
</dbReference>
<dbReference type="Proteomes" id="UP000001514">
    <property type="component" value="Unassembled WGS sequence"/>
</dbReference>
<evidence type="ECO:0000313" key="12">
    <source>
        <dbReference type="EMBL" id="EFJ24005.1"/>
    </source>
</evidence>
<keyword evidence="5" id="KW-0677">Repeat</keyword>
<dbReference type="PROSITE" id="PS50176">
    <property type="entry name" value="ARM_REPEAT"/>
    <property type="match status" value="2"/>
</dbReference>
<dbReference type="InParanoid" id="D8RVS0"/>
<keyword evidence="4" id="KW-0808">Transferase</keyword>
<dbReference type="InterPro" id="IPR000225">
    <property type="entry name" value="Armadillo"/>
</dbReference>
<feature type="repeat" description="ARM" evidence="10">
    <location>
        <begin position="426"/>
        <end position="468"/>
    </location>
</feature>
<reference evidence="12 13" key="1">
    <citation type="journal article" date="2011" name="Science">
        <title>The Selaginella genome identifies genetic changes associated with the evolution of vascular plants.</title>
        <authorList>
            <person name="Banks J.A."/>
            <person name="Nishiyama T."/>
            <person name="Hasebe M."/>
            <person name="Bowman J.L."/>
            <person name="Gribskov M."/>
            <person name="dePamphilis C."/>
            <person name="Albert V.A."/>
            <person name="Aono N."/>
            <person name="Aoyama T."/>
            <person name="Ambrose B.A."/>
            <person name="Ashton N.W."/>
            <person name="Axtell M.J."/>
            <person name="Barker E."/>
            <person name="Barker M.S."/>
            <person name="Bennetzen J.L."/>
            <person name="Bonawitz N.D."/>
            <person name="Chapple C."/>
            <person name="Cheng C."/>
            <person name="Correa L.G."/>
            <person name="Dacre M."/>
            <person name="DeBarry J."/>
            <person name="Dreyer I."/>
            <person name="Elias M."/>
            <person name="Engstrom E.M."/>
            <person name="Estelle M."/>
            <person name="Feng L."/>
            <person name="Finet C."/>
            <person name="Floyd S.K."/>
            <person name="Frommer W.B."/>
            <person name="Fujita T."/>
            <person name="Gramzow L."/>
            <person name="Gutensohn M."/>
            <person name="Harholt J."/>
            <person name="Hattori M."/>
            <person name="Heyl A."/>
            <person name="Hirai T."/>
            <person name="Hiwatashi Y."/>
            <person name="Ishikawa M."/>
            <person name="Iwata M."/>
            <person name="Karol K.G."/>
            <person name="Koehler B."/>
            <person name="Kolukisaoglu U."/>
            <person name="Kubo M."/>
            <person name="Kurata T."/>
            <person name="Lalonde S."/>
            <person name="Li K."/>
            <person name="Li Y."/>
            <person name="Litt A."/>
            <person name="Lyons E."/>
            <person name="Manning G."/>
            <person name="Maruyama T."/>
            <person name="Michael T.P."/>
            <person name="Mikami K."/>
            <person name="Miyazaki S."/>
            <person name="Morinaga S."/>
            <person name="Murata T."/>
            <person name="Mueller-Roeber B."/>
            <person name="Nelson D.R."/>
            <person name="Obara M."/>
            <person name="Oguri Y."/>
            <person name="Olmstead R.G."/>
            <person name="Onodera N."/>
            <person name="Petersen B.L."/>
            <person name="Pils B."/>
            <person name="Prigge M."/>
            <person name="Rensing S.A."/>
            <person name="Riano-Pachon D.M."/>
            <person name="Roberts A.W."/>
            <person name="Sato Y."/>
            <person name="Scheller H.V."/>
            <person name="Schulz B."/>
            <person name="Schulz C."/>
            <person name="Shakirov E.V."/>
            <person name="Shibagaki N."/>
            <person name="Shinohara N."/>
            <person name="Shippen D.E."/>
            <person name="Soerensen I."/>
            <person name="Sotooka R."/>
            <person name="Sugimoto N."/>
            <person name="Sugita M."/>
            <person name="Sumikawa N."/>
            <person name="Tanurdzic M."/>
            <person name="Theissen G."/>
            <person name="Ulvskov P."/>
            <person name="Wakazuki S."/>
            <person name="Weng J.K."/>
            <person name="Willats W.W."/>
            <person name="Wipf D."/>
            <person name="Wolf P.G."/>
            <person name="Yang L."/>
            <person name="Zimmer A.D."/>
            <person name="Zhu Q."/>
            <person name="Mitros T."/>
            <person name="Hellsten U."/>
            <person name="Loque D."/>
            <person name="Otillar R."/>
            <person name="Salamov A."/>
            <person name="Schmutz J."/>
            <person name="Shapiro H."/>
            <person name="Lindquist E."/>
            <person name="Lucas S."/>
            <person name="Rokhsar D."/>
            <person name="Grigoriev I.V."/>
        </authorList>
    </citation>
    <scope>NUCLEOTIDE SEQUENCE [LARGE SCALE GENOMIC DNA]</scope>
</reference>
<dbReference type="UniPathway" id="UPA00143"/>
<comment type="pathway">
    <text evidence="2">Protein modification; protein ubiquitination.</text>
</comment>
<dbReference type="InterPro" id="IPR003613">
    <property type="entry name" value="Ubox_domain"/>
</dbReference>
<keyword evidence="12" id="KW-0436">Ligase</keyword>
<dbReference type="InterPro" id="IPR057623">
    <property type="entry name" value="PUB12-19-like_N"/>
</dbReference>
<dbReference type="GeneID" id="9638160"/>
<dbReference type="InterPro" id="IPR059179">
    <property type="entry name" value="MLKL-like_MCAfunc"/>
</dbReference>
<name>D8RVS0_SELML</name>
<dbReference type="PROSITE" id="PS51698">
    <property type="entry name" value="U_BOX"/>
    <property type="match status" value="1"/>
</dbReference>
<dbReference type="InterPro" id="IPR011989">
    <property type="entry name" value="ARM-like"/>
</dbReference>
<dbReference type="InterPro" id="IPR045210">
    <property type="entry name" value="RING-Ubox_PUB"/>
</dbReference>
<evidence type="ECO:0000256" key="3">
    <source>
        <dbReference type="ARBA" id="ARBA00012483"/>
    </source>
</evidence>
<dbReference type="FunFam" id="1.20.930.20:FF:000002">
    <property type="entry name" value="RING-type E3 ubiquitin transferase"/>
    <property type="match status" value="1"/>
</dbReference>
<evidence type="ECO:0000256" key="8">
    <source>
        <dbReference type="ARBA" id="ARBA00075465"/>
    </source>
</evidence>
<dbReference type="Gene3D" id="1.20.930.20">
    <property type="entry name" value="Adaptor protein Cbl, N-terminal domain"/>
    <property type="match status" value="1"/>
</dbReference>
<keyword evidence="6" id="KW-0833">Ubl conjugation pathway</keyword>
<dbReference type="EC" id="2.3.2.27" evidence="3"/>
<gene>
    <name evidence="12" type="primary">PUB17-1</name>
    <name evidence="12" type="ORF">SELMODRAFT_415326</name>
</gene>
<dbReference type="GO" id="GO:0016874">
    <property type="term" value="F:ligase activity"/>
    <property type="evidence" value="ECO:0007669"/>
    <property type="project" value="UniProtKB-KW"/>
</dbReference>
<dbReference type="Pfam" id="PF25368">
    <property type="entry name" value="PUB10_N"/>
    <property type="match status" value="1"/>
</dbReference>